<dbReference type="Gene3D" id="3.20.110.10">
    <property type="entry name" value="Glycoside hydrolase 38, N terminal domain"/>
    <property type="match status" value="1"/>
</dbReference>
<keyword evidence="6 11" id="KW-0378">Hydrolase</keyword>
<comment type="cofactor">
    <cofactor evidence="11">
        <name>Zn(2+)</name>
        <dbReference type="ChEBI" id="CHEBI:29105"/>
    </cofactor>
    <text evidence="11">Binds 1 zinc ion per subunit.</text>
</comment>
<evidence type="ECO:0000313" key="14">
    <source>
        <dbReference type="Proteomes" id="UP000001514"/>
    </source>
</evidence>
<dbReference type="Gene3D" id="1.20.1270.50">
    <property type="entry name" value="Glycoside hydrolase family 38, central domain"/>
    <property type="match status" value="2"/>
</dbReference>
<dbReference type="InterPro" id="IPR011330">
    <property type="entry name" value="Glyco_hydro/deAcase_b/a-brl"/>
</dbReference>
<dbReference type="KEGG" id="smo:SELMODRAFT_178241"/>
<dbReference type="Pfam" id="PF17677">
    <property type="entry name" value="Glyco_hydro38C2"/>
    <property type="match status" value="1"/>
</dbReference>
<dbReference type="Gramene" id="EFJ18158">
    <property type="protein sequence ID" value="EFJ18158"/>
    <property type="gene ID" value="SELMODRAFT_178241"/>
</dbReference>
<evidence type="ECO:0000256" key="11">
    <source>
        <dbReference type="RuleBase" id="RU361199"/>
    </source>
</evidence>
<proteinExistence type="inferred from homology"/>
<dbReference type="InterPro" id="IPR011682">
    <property type="entry name" value="Glyco_hydro_38_C"/>
</dbReference>
<dbReference type="GO" id="GO:0006013">
    <property type="term" value="P:mannose metabolic process"/>
    <property type="evidence" value="ECO:0007669"/>
    <property type="project" value="InterPro"/>
</dbReference>
<evidence type="ECO:0000256" key="8">
    <source>
        <dbReference type="ARBA" id="ARBA00023157"/>
    </source>
</evidence>
<dbReference type="CDD" id="cd10810">
    <property type="entry name" value="GH38N_AMII_LAM_like"/>
    <property type="match status" value="1"/>
</dbReference>
<dbReference type="FunFam" id="3.20.110.10:FF:000001">
    <property type="entry name" value="Alpha-mannosidase"/>
    <property type="match status" value="1"/>
</dbReference>
<dbReference type="GO" id="GO:0004559">
    <property type="term" value="F:alpha-mannosidase activity"/>
    <property type="evidence" value="ECO:0000318"/>
    <property type="project" value="GO_Central"/>
</dbReference>
<dbReference type="InterPro" id="IPR028995">
    <property type="entry name" value="Glyco_hydro_57/38_cen_sf"/>
</dbReference>
<feature type="signal peptide" evidence="11">
    <location>
        <begin position="1"/>
        <end position="27"/>
    </location>
</feature>
<keyword evidence="8" id="KW-1015">Disulfide bond</keyword>
<dbReference type="GO" id="GO:0030246">
    <property type="term" value="F:carbohydrate binding"/>
    <property type="evidence" value="ECO:0007669"/>
    <property type="project" value="InterPro"/>
</dbReference>
<dbReference type="AlphaFoldDB" id="D8SAZ4"/>
<dbReference type="Pfam" id="PF21260">
    <property type="entry name" value="Laman-like_dom"/>
    <property type="match status" value="1"/>
</dbReference>
<dbReference type="STRING" id="88036.D8SAZ4"/>
<dbReference type="FunFam" id="2.70.98.30:FF:000003">
    <property type="entry name" value="Alpha-mannosidase"/>
    <property type="match status" value="1"/>
</dbReference>
<keyword evidence="5 11" id="KW-0732">Signal</keyword>
<organism evidence="14">
    <name type="scientific">Selaginella moellendorffii</name>
    <name type="common">Spikemoss</name>
    <dbReference type="NCBI Taxonomy" id="88036"/>
    <lineage>
        <taxon>Eukaryota</taxon>
        <taxon>Viridiplantae</taxon>
        <taxon>Streptophyta</taxon>
        <taxon>Embryophyta</taxon>
        <taxon>Tracheophyta</taxon>
        <taxon>Lycopodiopsida</taxon>
        <taxon>Selaginellales</taxon>
        <taxon>Selaginellaceae</taxon>
        <taxon>Selaginella</taxon>
    </lineage>
</organism>
<dbReference type="SUPFAM" id="SSF88713">
    <property type="entry name" value="Glycoside hydrolase/deacetylase"/>
    <property type="match status" value="1"/>
</dbReference>
<gene>
    <name evidence="13" type="ORF">SELMODRAFT_178241</name>
</gene>
<evidence type="ECO:0000256" key="2">
    <source>
        <dbReference type="ARBA" id="ARBA00009792"/>
    </source>
</evidence>
<dbReference type="SMART" id="SM00872">
    <property type="entry name" value="Alpha-mann_mid"/>
    <property type="match status" value="1"/>
</dbReference>
<sequence length="1041" mass="117125">MAIGARAARRCAAALLLLFVLTLLRDAARLDRFLGRSPPLLPLAPGIYNTSGAPLPHKINVHIVPHTHDDVGWLKTVDQYYVGSNNSIQIAAVQYIIDSVIQSLEDNPDRKFIYAFFQRWWREQTPAKQKIVHQMVESGQLEFVNGAWCMHDEAGASYIDMIDQTTLGHRFIKSQFNKMPRIGWQIDPFGHSAVQAYLLGAEVGFDGLFFARADYQDIAKRRATRGMEFVWQGSRTLSSSSQIFGGILANHYSPPEGMNFDFKSNDPLIQDNPLLYDYNLQERIDLFDTCIYFQSEQFRSNHIMWTMGQDFNYEQANTWFKQLDKLVHYMNKDGRINVFYSTPSIYVDSKNTANITWPLKTEDFFPYANCSHCYWTGYFSSRLALKGYVRRLSAYLMAARQLEFAVGRNFSADNTDSLEDALAILQHHDAVTGTEQQHVANDYAKRLATGASKVLILLTSSKYLSVLPKGISGRSALSFDQCLLLNISYCPPSEAQLEDGTSLVVVLYNTLGWSRKEMVRIPVSSTRLQVRDSTGNAIPSQLIPLDSVTKKLKEIYVKAYTGNSSSNDDVYTLVFKASVPPLGFNSYFISASNGAHGKLISFGWTTRCKSVYVGCASLSSFKNHESPREVFSSKTKLKFSSSGQLQQFTDRKSGIVSAVKLSYCWYNSSDGVTEEARGQSSGAYVFRPNSSSCYPVDSKEMVSSYIKGSLVEEVHQTFSSWVFQVLRLYKDAQYAEIEYTIGPVPVNSSDAGKEIVTRISTDLESEKIFYTDSNGRDFLKRVRDFRSDWELNATEPISGNYYPINLGIYLQENNTEFSVLVDRAIGGSSLKDGDVELMVQRRLLHDDHRGVQEALNETICIDSNECEGLTVRGKFLLGLHSTQESARWRRNQGQRLYSPLEMFFSKLSSSTGKIGNPTFSATESGYELPQNIAIITLQEMQNGDVLLRLAHLYEAGEDIELSTVVRVDLQKIFGLRQVASVVELNLSANQERASMKPLQWQLDPNVEDAAAVHVRGPLLKPGDRHIDIAPMEIRTLLVTFG</sequence>
<dbReference type="InterPro" id="IPR013780">
    <property type="entry name" value="Glyco_hydro_b"/>
</dbReference>
<dbReference type="PANTHER" id="PTHR11607:SF3">
    <property type="entry name" value="LYSOSOMAL ALPHA-MANNOSIDASE"/>
    <property type="match status" value="1"/>
</dbReference>
<dbReference type="FunFam" id="2.60.40.1180:FF:000015">
    <property type="entry name" value="Alpha-mannosidase"/>
    <property type="match status" value="1"/>
</dbReference>
<accession>D8SAZ4</accession>
<dbReference type="GO" id="GO:0046872">
    <property type="term" value="F:metal ion binding"/>
    <property type="evidence" value="ECO:0007669"/>
    <property type="project" value="UniProtKB-KW"/>
</dbReference>
<dbReference type="Pfam" id="PF07748">
    <property type="entry name" value="Glyco_hydro_38C"/>
    <property type="match status" value="1"/>
</dbReference>
<name>D8SAZ4_SELML</name>
<dbReference type="HOGENOM" id="CLU_004690_2_0_1"/>
<dbReference type="FunFam" id="1.20.1270.50:FF:000003">
    <property type="entry name" value="Alpha-mannosidase"/>
    <property type="match status" value="1"/>
</dbReference>
<dbReference type="InterPro" id="IPR041147">
    <property type="entry name" value="GH38_C"/>
</dbReference>
<dbReference type="Gene3D" id="2.60.40.1180">
    <property type="entry name" value="Golgi alpha-mannosidase II"/>
    <property type="match status" value="1"/>
</dbReference>
<dbReference type="InterPro" id="IPR050843">
    <property type="entry name" value="Glycosyl_Hydrlase_38"/>
</dbReference>
<feature type="domain" description="Glycoside hydrolase family 38 central" evidence="12">
    <location>
        <begin position="373"/>
        <end position="447"/>
    </location>
</feature>
<evidence type="ECO:0000256" key="1">
    <source>
        <dbReference type="ARBA" id="ARBA00000365"/>
    </source>
</evidence>
<evidence type="ECO:0000256" key="3">
    <source>
        <dbReference type="ARBA" id="ARBA00012752"/>
    </source>
</evidence>
<feature type="chain" id="PRO_5017846711" description="Alpha-mannosidase" evidence="11">
    <location>
        <begin position="28"/>
        <end position="1041"/>
    </location>
</feature>
<dbReference type="SUPFAM" id="SSF74650">
    <property type="entry name" value="Galactose mutarotase-like"/>
    <property type="match status" value="1"/>
</dbReference>
<dbReference type="EC" id="3.2.1.-" evidence="11"/>
<evidence type="ECO:0000256" key="7">
    <source>
        <dbReference type="ARBA" id="ARBA00022833"/>
    </source>
</evidence>
<dbReference type="PANTHER" id="PTHR11607">
    <property type="entry name" value="ALPHA-MANNOSIDASE"/>
    <property type="match status" value="1"/>
</dbReference>
<protein>
    <recommendedName>
        <fullName evidence="3 11">Alpha-mannosidase</fullName>
        <ecNumber evidence="11">3.2.1.-</ecNumber>
    </recommendedName>
</protein>
<dbReference type="FunFam" id="2.60.40.1360:FF:000001">
    <property type="entry name" value="Alpha-mannosidase"/>
    <property type="match status" value="1"/>
</dbReference>
<keyword evidence="14" id="KW-1185">Reference proteome</keyword>
<dbReference type="Gene3D" id="2.60.40.1360">
    <property type="match status" value="1"/>
</dbReference>
<reference evidence="13 14" key="1">
    <citation type="journal article" date="2011" name="Science">
        <title>The Selaginella genome identifies genetic changes associated with the evolution of vascular plants.</title>
        <authorList>
            <person name="Banks J.A."/>
            <person name="Nishiyama T."/>
            <person name="Hasebe M."/>
            <person name="Bowman J.L."/>
            <person name="Gribskov M."/>
            <person name="dePamphilis C."/>
            <person name="Albert V.A."/>
            <person name="Aono N."/>
            <person name="Aoyama T."/>
            <person name="Ambrose B.A."/>
            <person name="Ashton N.W."/>
            <person name="Axtell M.J."/>
            <person name="Barker E."/>
            <person name="Barker M.S."/>
            <person name="Bennetzen J.L."/>
            <person name="Bonawitz N.D."/>
            <person name="Chapple C."/>
            <person name="Cheng C."/>
            <person name="Correa L.G."/>
            <person name="Dacre M."/>
            <person name="DeBarry J."/>
            <person name="Dreyer I."/>
            <person name="Elias M."/>
            <person name="Engstrom E.M."/>
            <person name="Estelle M."/>
            <person name="Feng L."/>
            <person name="Finet C."/>
            <person name="Floyd S.K."/>
            <person name="Frommer W.B."/>
            <person name="Fujita T."/>
            <person name="Gramzow L."/>
            <person name="Gutensohn M."/>
            <person name="Harholt J."/>
            <person name="Hattori M."/>
            <person name="Heyl A."/>
            <person name="Hirai T."/>
            <person name="Hiwatashi Y."/>
            <person name="Ishikawa M."/>
            <person name="Iwata M."/>
            <person name="Karol K.G."/>
            <person name="Koehler B."/>
            <person name="Kolukisaoglu U."/>
            <person name="Kubo M."/>
            <person name="Kurata T."/>
            <person name="Lalonde S."/>
            <person name="Li K."/>
            <person name="Li Y."/>
            <person name="Litt A."/>
            <person name="Lyons E."/>
            <person name="Manning G."/>
            <person name="Maruyama T."/>
            <person name="Michael T.P."/>
            <person name="Mikami K."/>
            <person name="Miyazaki S."/>
            <person name="Morinaga S."/>
            <person name="Murata T."/>
            <person name="Mueller-Roeber B."/>
            <person name="Nelson D.R."/>
            <person name="Obara M."/>
            <person name="Oguri Y."/>
            <person name="Olmstead R.G."/>
            <person name="Onodera N."/>
            <person name="Petersen B.L."/>
            <person name="Pils B."/>
            <person name="Prigge M."/>
            <person name="Rensing S.A."/>
            <person name="Riano-Pachon D.M."/>
            <person name="Roberts A.W."/>
            <person name="Sato Y."/>
            <person name="Scheller H.V."/>
            <person name="Schulz B."/>
            <person name="Schulz C."/>
            <person name="Shakirov E.V."/>
            <person name="Shibagaki N."/>
            <person name="Shinohara N."/>
            <person name="Shippen D.E."/>
            <person name="Soerensen I."/>
            <person name="Sotooka R."/>
            <person name="Sugimoto N."/>
            <person name="Sugita M."/>
            <person name="Sumikawa N."/>
            <person name="Tanurdzic M."/>
            <person name="Theissen G."/>
            <person name="Ulvskov P."/>
            <person name="Wakazuki S."/>
            <person name="Weng J.K."/>
            <person name="Willats W.W."/>
            <person name="Wipf D."/>
            <person name="Wolf P.G."/>
            <person name="Yang L."/>
            <person name="Zimmer A.D."/>
            <person name="Zhu Q."/>
            <person name="Mitros T."/>
            <person name="Hellsten U."/>
            <person name="Loque D."/>
            <person name="Otillar R."/>
            <person name="Salamov A."/>
            <person name="Schmutz J."/>
            <person name="Shapiro H."/>
            <person name="Lindquist E."/>
            <person name="Lucas S."/>
            <person name="Rokhsar D."/>
            <person name="Grigoriev I.V."/>
        </authorList>
    </citation>
    <scope>NUCLEOTIDE SEQUENCE [LARGE SCALE GENOMIC DNA]</scope>
</reference>
<dbReference type="InParanoid" id="D8SAZ4"/>
<evidence type="ECO:0000256" key="5">
    <source>
        <dbReference type="ARBA" id="ARBA00022729"/>
    </source>
</evidence>
<evidence type="ECO:0000313" key="13">
    <source>
        <dbReference type="EMBL" id="EFJ18158.1"/>
    </source>
</evidence>
<dbReference type="eggNOG" id="KOG1959">
    <property type="taxonomic scope" value="Eukaryota"/>
</dbReference>
<dbReference type="InterPro" id="IPR015341">
    <property type="entry name" value="Glyco_hydro_38_cen"/>
</dbReference>
<comment type="similarity">
    <text evidence="2 11">Belongs to the glycosyl hydrolase 38 family.</text>
</comment>
<evidence type="ECO:0000256" key="9">
    <source>
        <dbReference type="ARBA" id="ARBA00023180"/>
    </source>
</evidence>
<evidence type="ECO:0000256" key="6">
    <source>
        <dbReference type="ARBA" id="ARBA00022801"/>
    </source>
</evidence>
<evidence type="ECO:0000256" key="4">
    <source>
        <dbReference type="ARBA" id="ARBA00022723"/>
    </source>
</evidence>
<comment type="catalytic activity">
    <reaction evidence="1">
        <text>Hydrolysis of terminal, non-reducing alpha-D-mannose residues in alpha-D-mannosides.</text>
        <dbReference type="EC" id="3.2.1.24"/>
    </reaction>
</comment>
<evidence type="ECO:0000259" key="12">
    <source>
        <dbReference type="SMART" id="SM00872"/>
    </source>
</evidence>
<dbReference type="InterPro" id="IPR000602">
    <property type="entry name" value="Glyco_hydro_38_N"/>
</dbReference>
<dbReference type="Pfam" id="PF01074">
    <property type="entry name" value="Glyco_hydro_38N"/>
    <property type="match status" value="1"/>
</dbReference>
<dbReference type="InterPro" id="IPR011013">
    <property type="entry name" value="Gal_mutarotase_sf_dom"/>
</dbReference>
<dbReference type="Gene3D" id="2.70.98.30">
    <property type="entry name" value="Golgi alpha-mannosidase II, domain 4"/>
    <property type="match status" value="1"/>
</dbReference>
<dbReference type="EMBL" id="GL377610">
    <property type="protein sequence ID" value="EFJ18158.1"/>
    <property type="molecule type" value="Genomic_DNA"/>
</dbReference>
<evidence type="ECO:0000256" key="10">
    <source>
        <dbReference type="ARBA" id="ARBA00023295"/>
    </source>
</evidence>
<dbReference type="OMA" id="HIDTWIS"/>
<dbReference type="SUPFAM" id="SSF88688">
    <property type="entry name" value="Families 57/38 glycoside transferase middle domain"/>
    <property type="match status" value="1"/>
</dbReference>
<dbReference type="FunFam" id="1.20.1270.50:FF:000002">
    <property type="entry name" value="Alpha-mannosidase"/>
    <property type="match status" value="1"/>
</dbReference>
<dbReference type="InterPro" id="IPR037094">
    <property type="entry name" value="Glyco_hydro_38_cen_sf"/>
</dbReference>
<dbReference type="InterPro" id="IPR048534">
    <property type="entry name" value="Man2a1-like_dom"/>
</dbReference>
<dbReference type="Pfam" id="PF09261">
    <property type="entry name" value="Alpha-mann_mid"/>
    <property type="match status" value="1"/>
</dbReference>
<dbReference type="Proteomes" id="UP000001514">
    <property type="component" value="Unassembled WGS sequence"/>
</dbReference>
<keyword evidence="10 11" id="KW-0326">Glycosidase</keyword>
<keyword evidence="7 11" id="KW-0862">Zinc</keyword>
<keyword evidence="9" id="KW-0325">Glycoprotein</keyword>
<dbReference type="InterPro" id="IPR027291">
    <property type="entry name" value="Glyco_hydro_38_N_sf"/>
</dbReference>
<keyword evidence="4 11" id="KW-0479">Metal-binding</keyword>